<gene>
    <name evidence="1" type="ORF">NECHADRAFT_83320</name>
</gene>
<dbReference type="EMBL" id="GG698909">
    <property type="protein sequence ID" value="EEU41172.1"/>
    <property type="molecule type" value="Genomic_DNA"/>
</dbReference>
<organism evidence="1 2">
    <name type="scientific">Fusarium vanettenii (strain ATCC MYA-4622 / CBS 123669 / FGSC 9596 / NRRL 45880 / 77-13-4)</name>
    <name type="common">Fusarium solani subsp. pisi</name>
    <dbReference type="NCBI Taxonomy" id="660122"/>
    <lineage>
        <taxon>Eukaryota</taxon>
        <taxon>Fungi</taxon>
        <taxon>Dikarya</taxon>
        <taxon>Ascomycota</taxon>
        <taxon>Pezizomycotina</taxon>
        <taxon>Sordariomycetes</taxon>
        <taxon>Hypocreomycetidae</taxon>
        <taxon>Hypocreales</taxon>
        <taxon>Nectriaceae</taxon>
        <taxon>Fusarium</taxon>
        <taxon>Fusarium solani species complex</taxon>
        <taxon>Fusarium vanettenii</taxon>
    </lineage>
</organism>
<keyword evidence="2" id="KW-1185">Reference proteome</keyword>
<evidence type="ECO:0000313" key="2">
    <source>
        <dbReference type="Proteomes" id="UP000005206"/>
    </source>
</evidence>
<dbReference type="eggNOG" id="ENOG502RMTY">
    <property type="taxonomic scope" value="Eukaryota"/>
</dbReference>
<dbReference type="GeneID" id="9678692"/>
<name>C7Z3P2_FUSV7</name>
<sequence length="732" mass="81720">MNTNAPPFQQLHDDIGSFLRGPLDPSSRDVRFGHLSLPHNHWARINIGAQIIDSIHRTDRSMGIALVLSPVELELIDGDYDGLPEDAGPFNFKAIDYSRCLHILRSNRETPGGQGPAAWKNEPQPEGWNEDNVCPDRMIFVLSLDLSLRADCALALIGLVQWALDVSHRWTSKIRLLTVSSCLNNNLLSALVRLREDFPVAHFDFDSNDLDPPSPDAIVHAPLSWVPRWVSNVMRDADLGSRHAILYVPTSDFSTLLGMTLNERSPLSAVFSWLGQGEHFTFAGPILERLRCQIPEDAPESRAMIIDVDPEFPIPGFLDGFTHAHIVLGTESWGILFDATSRQLVSTMYELTADERHAMQWWCQQPNIPEDNLHIYAGPDGLEGYLDAAPSRRRVHVENTQAGGFIAAVFDMAPWGLDPARVLPYFIHSSLVLQEMSNRLFAQGIIQAAPQQLALRGRQVTTFRAVLPHTQYDHRLAYFIALDSSNSTVLSIKLQVATLLMILPTHRIQINADVLPLADLVQTCWGYGRGLASTGYLWMMLGLWKRLALEHGEFNFPEHFQYEVGITLMAAQGGIQVNSIAARLFRHFLWELKEDFSVEELPEVSIAEEMDDLTEAQVTELQQHLLLAFIHQLVLTNRVSDTELEHTIVATGTKLVRVESGPDHLGVATVDRLGKNGTLFGFCTSLFRIEGGHLVGKGWTWIPSDVVTEWKDLHAPSQTLSEALASGVRQGL</sequence>
<dbReference type="Proteomes" id="UP000005206">
    <property type="component" value="Chromosome 8"/>
</dbReference>
<dbReference type="InParanoid" id="C7Z3P2"/>
<dbReference type="OMA" id="WSLANCA"/>
<dbReference type="KEGG" id="nhe:NECHADRAFT_83320"/>
<dbReference type="OrthoDB" id="5035669at2759"/>
<evidence type="ECO:0000313" key="1">
    <source>
        <dbReference type="EMBL" id="EEU41172.1"/>
    </source>
</evidence>
<dbReference type="AlphaFoldDB" id="C7Z3P2"/>
<dbReference type="RefSeq" id="XP_003046885.1">
    <property type="nucleotide sequence ID" value="XM_003046839.1"/>
</dbReference>
<accession>C7Z3P2</accession>
<protein>
    <submittedName>
        <fullName evidence="1">Uncharacterized protein</fullName>
    </submittedName>
</protein>
<proteinExistence type="predicted"/>
<dbReference type="VEuPathDB" id="FungiDB:NECHADRAFT_83320"/>
<dbReference type="HOGENOM" id="CLU_014491_0_0_1"/>
<reference evidence="1 2" key="1">
    <citation type="journal article" date="2009" name="PLoS Genet.">
        <title>The genome of Nectria haematococca: contribution of supernumerary chromosomes to gene expansion.</title>
        <authorList>
            <person name="Coleman J.J."/>
            <person name="Rounsley S.D."/>
            <person name="Rodriguez-Carres M."/>
            <person name="Kuo A."/>
            <person name="Wasmann C.C."/>
            <person name="Grimwood J."/>
            <person name="Schmutz J."/>
            <person name="Taga M."/>
            <person name="White G.J."/>
            <person name="Zhou S."/>
            <person name="Schwartz D.C."/>
            <person name="Freitag M."/>
            <person name="Ma L.J."/>
            <person name="Danchin E.G."/>
            <person name="Henrissat B."/>
            <person name="Coutinho P.M."/>
            <person name="Nelson D.R."/>
            <person name="Straney D."/>
            <person name="Napoli C.A."/>
            <person name="Barker B.M."/>
            <person name="Gribskov M."/>
            <person name="Rep M."/>
            <person name="Kroken S."/>
            <person name="Molnar I."/>
            <person name="Rensing C."/>
            <person name="Kennell J.C."/>
            <person name="Zamora J."/>
            <person name="Farman M.L."/>
            <person name="Selker E.U."/>
            <person name="Salamov A."/>
            <person name="Shapiro H."/>
            <person name="Pangilinan J."/>
            <person name="Lindquist E."/>
            <person name="Lamers C."/>
            <person name="Grigoriev I.V."/>
            <person name="Geiser D.M."/>
            <person name="Covert S.F."/>
            <person name="Temporini E."/>
            <person name="Vanetten H.D."/>
        </authorList>
    </citation>
    <scope>NUCLEOTIDE SEQUENCE [LARGE SCALE GENOMIC DNA]</scope>
    <source>
        <strain evidence="2">ATCC MYA-4622 / CBS 123669 / FGSC 9596 / NRRL 45880 / 77-13-4</strain>
    </source>
</reference>